<dbReference type="Gene3D" id="3.30.420.40">
    <property type="match status" value="2"/>
</dbReference>
<organism evidence="6 7">
    <name type="scientific">Marasmiellus scandens</name>
    <dbReference type="NCBI Taxonomy" id="2682957"/>
    <lineage>
        <taxon>Eukaryota</taxon>
        <taxon>Fungi</taxon>
        <taxon>Dikarya</taxon>
        <taxon>Basidiomycota</taxon>
        <taxon>Agaricomycotina</taxon>
        <taxon>Agaricomycetes</taxon>
        <taxon>Agaricomycetidae</taxon>
        <taxon>Agaricales</taxon>
        <taxon>Marasmiineae</taxon>
        <taxon>Omphalotaceae</taxon>
        <taxon>Marasmiellus</taxon>
    </lineage>
</organism>
<comment type="caution">
    <text evidence="6">The sequence shown here is derived from an EMBL/GenBank/DDBJ whole genome shotgun (WGS) entry which is preliminary data.</text>
</comment>
<dbReference type="Pfam" id="PF00012">
    <property type="entry name" value="HSP70"/>
    <property type="match status" value="2"/>
</dbReference>
<dbReference type="EMBL" id="JBANRG010000044">
    <property type="protein sequence ID" value="KAK7446358.1"/>
    <property type="molecule type" value="Genomic_DNA"/>
</dbReference>
<accession>A0ABR1J3N1</accession>
<evidence type="ECO:0000313" key="7">
    <source>
        <dbReference type="Proteomes" id="UP001498398"/>
    </source>
</evidence>
<reference evidence="6 7" key="1">
    <citation type="submission" date="2024-01" db="EMBL/GenBank/DDBJ databases">
        <title>A draft genome for the cacao thread blight pathogen Marasmiellus scandens.</title>
        <authorList>
            <person name="Baruah I.K."/>
            <person name="Leung J."/>
            <person name="Bukari Y."/>
            <person name="Amoako-Attah I."/>
            <person name="Meinhardt L.W."/>
            <person name="Bailey B.A."/>
            <person name="Cohen S.P."/>
        </authorList>
    </citation>
    <scope>NUCLEOTIDE SEQUENCE [LARGE SCALE GENOMIC DNA]</scope>
    <source>
        <strain evidence="6 7">GH-19</strain>
    </source>
</reference>
<name>A0ABR1J3N1_9AGAR</name>
<dbReference type="PANTHER" id="PTHR19375">
    <property type="entry name" value="HEAT SHOCK PROTEIN 70KDA"/>
    <property type="match status" value="1"/>
</dbReference>
<keyword evidence="1 3" id="KW-0547">Nucleotide-binding</keyword>
<dbReference type="InterPro" id="IPR029047">
    <property type="entry name" value="HSP70_peptide-bd_sf"/>
</dbReference>
<dbReference type="Gene3D" id="2.60.34.10">
    <property type="entry name" value="Substrate Binding Domain Of DNAk, Chain A, domain 1"/>
    <property type="match status" value="1"/>
</dbReference>
<evidence type="ECO:0000256" key="3">
    <source>
        <dbReference type="RuleBase" id="RU003322"/>
    </source>
</evidence>
<dbReference type="PRINTS" id="PR00301">
    <property type="entry name" value="HEATSHOCK70"/>
</dbReference>
<dbReference type="SUPFAM" id="SSF53067">
    <property type="entry name" value="Actin-like ATPase domain"/>
    <property type="match status" value="2"/>
</dbReference>
<sequence>MQNLLTFFWLFWLIKACLAWDGEGDIGKVVGIELGPSHARVGLKVPNGTGVRIMEGAHGRRSVPTKICFLQEGIFIGHDAEENEVCANKTISNLLQLVVESSVQPKVVGPEDSEDSVILDSDKQQPLTAEEEHTQASNSVKYFPAIVNGAEKHLSLEEILAFFFAGIKVQAEAFYNDTISQAILAVPPYANDYQRATFRSALSQANITALRLFNEPAAVLRAYGLLNDPGCCSCSPSQIAAQRNEDKNLLVYDLREDGKFEATVYFVEDNIPEMLVTTGSLTNTGHGLEGLTESSINRTIEISREAVETAEREEKYFKGGIHEILLSGEASSNPLVRQLLPHAFPGARIPSIPHQFYQTNSESVLECSIPDVHSNPAEAIVIGTALYAAVFMEEPRVEDMCIHYVVPVSLGIEVDDVREGNEGKGGIFLRVVWRNSIPGTPRKARFNMTKSQQTIRVFQGEGPSTNHSFMRMFGELDLSPIRTSSVPISGATDHHKDSSPSAEFEVTMTVDWDYGALSVEIKNLESNRTVSASILPPEVDQLDIERMVFEAEEFAALESLRAQLEVVQSSS</sequence>
<feature type="region of interest" description="Disordered" evidence="4">
    <location>
        <begin position="107"/>
        <end position="135"/>
    </location>
</feature>
<evidence type="ECO:0000256" key="4">
    <source>
        <dbReference type="SAM" id="MobiDB-lite"/>
    </source>
</evidence>
<feature type="signal peptide" evidence="5">
    <location>
        <begin position="1"/>
        <end position="19"/>
    </location>
</feature>
<keyword evidence="2 3" id="KW-0067">ATP-binding</keyword>
<dbReference type="SUPFAM" id="SSF100920">
    <property type="entry name" value="Heat shock protein 70kD (HSP70), peptide-binding domain"/>
    <property type="match status" value="1"/>
</dbReference>
<feature type="chain" id="PRO_5046072574" evidence="5">
    <location>
        <begin position="20"/>
        <end position="571"/>
    </location>
</feature>
<keyword evidence="7" id="KW-1185">Reference proteome</keyword>
<evidence type="ECO:0000256" key="1">
    <source>
        <dbReference type="ARBA" id="ARBA00022741"/>
    </source>
</evidence>
<proteinExistence type="inferred from homology"/>
<evidence type="ECO:0000256" key="2">
    <source>
        <dbReference type="ARBA" id="ARBA00022840"/>
    </source>
</evidence>
<keyword evidence="6" id="KW-0346">Stress response</keyword>
<gene>
    <name evidence="6" type="primary">dnaK1</name>
    <name evidence="6" type="ORF">VKT23_014564</name>
</gene>
<dbReference type="Proteomes" id="UP001498398">
    <property type="component" value="Unassembled WGS sequence"/>
</dbReference>
<evidence type="ECO:0000256" key="5">
    <source>
        <dbReference type="SAM" id="SignalP"/>
    </source>
</evidence>
<protein>
    <submittedName>
        <fullName evidence="6">Heat shock 70 kDa protein</fullName>
    </submittedName>
</protein>
<evidence type="ECO:0000313" key="6">
    <source>
        <dbReference type="EMBL" id="KAK7446358.1"/>
    </source>
</evidence>
<dbReference type="InterPro" id="IPR013126">
    <property type="entry name" value="Hsp_70_fam"/>
</dbReference>
<keyword evidence="5" id="KW-0732">Signal</keyword>
<comment type="similarity">
    <text evidence="3">Belongs to the heat shock protein 70 family.</text>
</comment>
<dbReference type="InterPro" id="IPR043129">
    <property type="entry name" value="ATPase_NBD"/>
</dbReference>